<dbReference type="PANTHER" id="PTHR43637:SF1">
    <property type="entry name" value="UPF0273 PROTEIN TM_0370"/>
    <property type="match status" value="1"/>
</dbReference>
<evidence type="ECO:0000313" key="4">
    <source>
        <dbReference type="EMBL" id="ADT83240.1"/>
    </source>
</evidence>
<keyword evidence="1" id="KW-0547">Nucleotide-binding</keyword>
<dbReference type="KEGG" id="tba:TERMP_00263"/>
<dbReference type="SUPFAM" id="SSF52540">
    <property type="entry name" value="P-loop containing nucleoside triphosphate hydrolases"/>
    <property type="match status" value="1"/>
</dbReference>
<protein>
    <recommendedName>
        <fullName evidence="3">4-vinyl reductase 4VR domain-containing protein</fullName>
    </recommendedName>
</protein>
<dbReference type="RefSeq" id="WP_013466538.1">
    <property type="nucleotide sequence ID" value="NC_014804.1"/>
</dbReference>
<keyword evidence="5" id="KW-1185">Reference proteome</keyword>
<dbReference type="Pfam" id="PF02830">
    <property type="entry name" value="V4R"/>
    <property type="match status" value="1"/>
</dbReference>
<dbReference type="Gene3D" id="3.40.50.300">
    <property type="entry name" value="P-loop containing nucleotide triphosphate hydrolases"/>
    <property type="match status" value="1"/>
</dbReference>
<name>F0LIG6_THEBM</name>
<dbReference type="InterPro" id="IPR027417">
    <property type="entry name" value="P-loop_NTPase"/>
</dbReference>
<evidence type="ECO:0000256" key="1">
    <source>
        <dbReference type="ARBA" id="ARBA00022741"/>
    </source>
</evidence>
<dbReference type="Gene3D" id="3.30.1380.20">
    <property type="entry name" value="Trafficking protein particle complex subunit 3"/>
    <property type="match status" value="1"/>
</dbReference>
<accession>F0LIG6</accession>
<dbReference type="SMART" id="SM00989">
    <property type="entry name" value="V4R"/>
    <property type="match status" value="1"/>
</dbReference>
<evidence type="ECO:0000256" key="2">
    <source>
        <dbReference type="ARBA" id="ARBA00022840"/>
    </source>
</evidence>
<dbReference type="InterPro" id="IPR014774">
    <property type="entry name" value="KaiC-like_dom"/>
</dbReference>
<dbReference type="SUPFAM" id="SSF111126">
    <property type="entry name" value="Ligand-binding domain in the NO signalling and Golgi transport"/>
    <property type="match status" value="1"/>
</dbReference>
<reference evidence="4 5" key="1">
    <citation type="journal article" date="2011" name="J. Bacteriol.">
        <title>Complete genome sequence of the hyperthermophilic, piezophilic, heterotrophic, and carboxydotrophic archaeon Thermococcus barophilus MP.</title>
        <authorList>
            <person name="Vannier P."/>
            <person name="Marteinsson V.T."/>
            <person name="Fridjonsson O.H."/>
            <person name="Oger P."/>
            <person name="Jebbar M."/>
        </authorList>
    </citation>
    <scope>NUCLEOTIDE SEQUENCE [LARGE SCALE GENOMIC DNA]</scope>
    <source>
        <strain evidence="5">DSM 11836 / MP</strain>
    </source>
</reference>
<dbReference type="AlphaFoldDB" id="F0LIG6"/>
<dbReference type="PATRIC" id="fig|391623.17.peg.263"/>
<proteinExistence type="predicted"/>
<dbReference type="InterPro" id="IPR024096">
    <property type="entry name" value="NO_sig/Golgi_transp_ligand-bd"/>
</dbReference>
<feature type="domain" description="4-vinyl reductase 4VR" evidence="3">
    <location>
        <begin position="329"/>
        <end position="391"/>
    </location>
</feature>
<dbReference type="GeneID" id="10040581"/>
<evidence type="ECO:0000313" key="5">
    <source>
        <dbReference type="Proteomes" id="UP000007478"/>
    </source>
</evidence>
<dbReference type="EMBL" id="CP002372">
    <property type="protein sequence ID" value="ADT83240.1"/>
    <property type="molecule type" value="Genomic_DNA"/>
</dbReference>
<dbReference type="GO" id="GO:0005524">
    <property type="term" value="F:ATP binding"/>
    <property type="evidence" value="ECO:0007669"/>
    <property type="project" value="UniProtKB-KW"/>
</dbReference>
<organism evidence="4 5">
    <name type="scientific">Thermococcus barophilus (strain DSM 11836 / MP)</name>
    <dbReference type="NCBI Taxonomy" id="391623"/>
    <lineage>
        <taxon>Archaea</taxon>
        <taxon>Methanobacteriati</taxon>
        <taxon>Methanobacteriota</taxon>
        <taxon>Thermococci</taxon>
        <taxon>Thermococcales</taxon>
        <taxon>Thermococcaceae</taxon>
        <taxon>Thermococcus</taxon>
    </lineage>
</organism>
<dbReference type="HOGENOM" id="CLU_688150_0_0_2"/>
<dbReference type="OrthoDB" id="371687at2157"/>
<dbReference type="eggNOG" id="arCOG01693">
    <property type="taxonomic scope" value="Archaea"/>
</dbReference>
<keyword evidence="2" id="KW-0067">ATP-binding</keyword>
<gene>
    <name evidence="4" type="ordered locus">TERMP_00263</name>
</gene>
<sequence>MISTGIQRLDDILKGGIREEHSVMFSGLFDEDHRILMHQFVFSLLSQDYKVLLVEFKQTPRSLIEWVKEYGIDYSSFMESEKLRILDGYTNIYSKMTVSGKDMLPNPLDLPITTAIIRDILIKEKYDFLVIDDLSILYAVLSSKEEFFKIIVRFINSISLEHVSTVASFMEELTSPDYYSLLTLPFGYVISVKNGKIHVLKAPHPLSSVTYFTYVKTERGIQPYGEYYETVERLKESLFLDEEGMLWAGNERIQLVEENSEATLIEGLFEYLGEEEAKRFLYFWGRKSFQEIGKIYAKVHKSLRHVLEKIFDETKISGGGMLEILQFSNDMIVIKGKNLFPRMPNFGSQVHLHYAGALAQIVEEISGSEWEGHEVKCEAKGDSYCEFVIKRKEE</sequence>
<evidence type="ECO:0000259" key="3">
    <source>
        <dbReference type="SMART" id="SM00989"/>
    </source>
</evidence>
<dbReference type="Pfam" id="PF06745">
    <property type="entry name" value="ATPase"/>
    <property type="match status" value="1"/>
</dbReference>
<dbReference type="InterPro" id="IPR004096">
    <property type="entry name" value="V4R"/>
</dbReference>
<dbReference type="PANTHER" id="PTHR43637">
    <property type="entry name" value="UPF0273 PROTEIN TM_0370"/>
    <property type="match status" value="1"/>
</dbReference>
<dbReference type="Proteomes" id="UP000007478">
    <property type="component" value="Chromosome"/>
</dbReference>